<evidence type="ECO:0000256" key="7">
    <source>
        <dbReference type="ARBA" id="ARBA00022723"/>
    </source>
</evidence>
<name>A0ABU5EDS4_9PROT</name>
<protein>
    <submittedName>
        <fullName evidence="14">Cytochrome b/b6 domain-containing protein</fullName>
    </submittedName>
</protein>
<evidence type="ECO:0000256" key="9">
    <source>
        <dbReference type="ARBA" id="ARBA00022989"/>
    </source>
</evidence>
<keyword evidence="3" id="KW-0813">Transport</keyword>
<dbReference type="RefSeq" id="WP_320509538.1">
    <property type="nucleotide sequence ID" value="NZ_JAXCLW010000004.1"/>
</dbReference>
<keyword evidence="10" id="KW-0408">Iron</keyword>
<evidence type="ECO:0000256" key="12">
    <source>
        <dbReference type="SAM" id="Phobius"/>
    </source>
</evidence>
<evidence type="ECO:0000256" key="5">
    <source>
        <dbReference type="ARBA" id="ARBA00022617"/>
    </source>
</evidence>
<evidence type="ECO:0000256" key="1">
    <source>
        <dbReference type="ARBA" id="ARBA00004651"/>
    </source>
</evidence>
<dbReference type="PANTHER" id="PTHR30485:SF1">
    <property type="entry name" value="CYTOCHROME YDHU-RELATED"/>
    <property type="match status" value="1"/>
</dbReference>
<feature type="transmembrane region" description="Helical" evidence="12">
    <location>
        <begin position="133"/>
        <end position="153"/>
    </location>
</feature>
<evidence type="ECO:0000313" key="15">
    <source>
        <dbReference type="Proteomes" id="UP001279642"/>
    </source>
</evidence>
<dbReference type="PANTHER" id="PTHR30485">
    <property type="entry name" value="NI/FE-HYDROGENASE 1 B-TYPE CYTOCHROME SUBUNIT"/>
    <property type="match status" value="1"/>
</dbReference>
<dbReference type="InterPro" id="IPR000516">
    <property type="entry name" value="Ni-dep_Hydgase_cyt-B"/>
</dbReference>
<dbReference type="SUPFAM" id="SSF81342">
    <property type="entry name" value="Transmembrane di-heme cytochromes"/>
    <property type="match status" value="1"/>
</dbReference>
<dbReference type="InterPro" id="IPR016174">
    <property type="entry name" value="Di-haem_cyt_TM"/>
</dbReference>
<evidence type="ECO:0000256" key="10">
    <source>
        <dbReference type="ARBA" id="ARBA00023004"/>
    </source>
</evidence>
<dbReference type="InterPro" id="IPR051542">
    <property type="entry name" value="Hydrogenase_cytochrome"/>
</dbReference>
<comment type="similarity">
    <text evidence="2">Belongs to the HupC/HyaC/HydC family.</text>
</comment>
<evidence type="ECO:0000256" key="3">
    <source>
        <dbReference type="ARBA" id="ARBA00022448"/>
    </source>
</evidence>
<evidence type="ECO:0000256" key="6">
    <source>
        <dbReference type="ARBA" id="ARBA00022692"/>
    </source>
</evidence>
<keyword evidence="7" id="KW-0479">Metal-binding</keyword>
<organism evidence="14 15">
    <name type="scientific">Dongia soli</name>
    <dbReference type="NCBI Taxonomy" id="600628"/>
    <lineage>
        <taxon>Bacteria</taxon>
        <taxon>Pseudomonadati</taxon>
        <taxon>Pseudomonadota</taxon>
        <taxon>Alphaproteobacteria</taxon>
        <taxon>Rhodospirillales</taxon>
        <taxon>Dongiaceae</taxon>
        <taxon>Dongia</taxon>
    </lineage>
</organism>
<sequence length="225" mass="25555">MVAITETRASKPPRRMHPLLLRIMHWINAISMILMVMSGWKIYNDEVIFGFLHFPDELTLGVWAQHALQWHFFVMWILVLNGLCYLAYGIFTGRFRRFLLPIRIREIIQEMVAALTFRLKHSDLTHYNAVQKLLYVGVILIIILQVITGIAIWKPVQFSGLVSLMGGFQTARLLHFIGMAAIVLFFLVHVSLALLVPKTILAMLTGGPRIAPTARHGDEDAGTNP</sequence>
<feature type="transmembrane region" description="Helical" evidence="12">
    <location>
        <begin position="20"/>
        <end position="43"/>
    </location>
</feature>
<keyword evidence="9 12" id="KW-1133">Transmembrane helix</keyword>
<gene>
    <name evidence="14" type="ORF">SMD27_16650</name>
</gene>
<dbReference type="PRINTS" id="PR00161">
    <property type="entry name" value="NIHGNASECYTB"/>
</dbReference>
<dbReference type="Gene3D" id="1.20.950.20">
    <property type="entry name" value="Transmembrane di-heme cytochromes, Chain C"/>
    <property type="match status" value="1"/>
</dbReference>
<reference evidence="14 15" key="1">
    <citation type="journal article" date="2016" name="Antonie Van Leeuwenhoek">
        <title>Dongia soli sp. nov., isolated from soil from Dokdo, Korea.</title>
        <authorList>
            <person name="Kim D.U."/>
            <person name="Lee H."/>
            <person name="Kim H."/>
            <person name="Kim S.G."/>
            <person name="Ka J.O."/>
        </authorList>
    </citation>
    <scope>NUCLEOTIDE SEQUENCE [LARGE SCALE GENOMIC DNA]</scope>
    <source>
        <strain evidence="14 15">D78</strain>
    </source>
</reference>
<evidence type="ECO:0000256" key="11">
    <source>
        <dbReference type="ARBA" id="ARBA00023136"/>
    </source>
</evidence>
<keyword evidence="15" id="KW-1185">Reference proteome</keyword>
<dbReference type="Pfam" id="PF01292">
    <property type="entry name" value="Ni_hydr_CYTB"/>
    <property type="match status" value="1"/>
</dbReference>
<keyword evidence="5" id="KW-0349">Heme</keyword>
<feature type="transmembrane region" description="Helical" evidence="12">
    <location>
        <begin position="70"/>
        <end position="91"/>
    </location>
</feature>
<evidence type="ECO:0000259" key="13">
    <source>
        <dbReference type="Pfam" id="PF01292"/>
    </source>
</evidence>
<comment type="caution">
    <text evidence="14">The sequence shown here is derived from an EMBL/GenBank/DDBJ whole genome shotgun (WGS) entry which is preliminary data.</text>
</comment>
<keyword evidence="11 12" id="KW-0472">Membrane</keyword>
<feature type="domain" description="Cytochrome b561 bacterial/Ni-hydrogenase" evidence="13">
    <location>
        <begin position="17"/>
        <end position="206"/>
    </location>
</feature>
<dbReference type="InterPro" id="IPR011577">
    <property type="entry name" value="Cyt_b561_bac/Ni-Hgenase"/>
</dbReference>
<accession>A0ABU5EDS4</accession>
<dbReference type="EMBL" id="JAXCLW010000004">
    <property type="protein sequence ID" value="MDY0884476.1"/>
    <property type="molecule type" value="Genomic_DNA"/>
</dbReference>
<feature type="transmembrane region" description="Helical" evidence="12">
    <location>
        <begin position="173"/>
        <end position="196"/>
    </location>
</feature>
<proteinExistence type="inferred from homology"/>
<keyword evidence="6 12" id="KW-0812">Transmembrane</keyword>
<evidence type="ECO:0000313" key="14">
    <source>
        <dbReference type="EMBL" id="MDY0884476.1"/>
    </source>
</evidence>
<keyword evidence="8" id="KW-0249">Electron transport</keyword>
<evidence type="ECO:0000256" key="4">
    <source>
        <dbReference type="ARBA" id="ARBA00022475"/>
    </source>
</evidence>
<keyword evidence="4" id="KW-1003">Cell membrane</keyword>
<evidence type="ECO:0000256" key="8">
    <source>
        <dbReference type="ARBA" id="ARBA00022982"/>
    </source>
</evidence>
<dbReference type="Proteomes" id="UP001279642">
    <property type="component" value="Unassembled WGS sequence"/>
</dbReference>
<evidence type="ECO:0000256" key="2">
    <source>
        <dbReference type="ARBA" id="ARBA00008622"/>
    </source>
</evidence>
<comment type="subcellular location">
    <subcellularLocation>
        <location evidence="1">Cell membrane</location>
        <topology evidence="1">Multi-pass membrane protein</topology>
    </subcellularLocation>
</comment>